<evidence type="ECO:0000313" key="3">
    <source>
        <dbReference type="Proteomes" id="UP001195914"/>
    </source>
</evidence>
<keyword evidence="3" id="KW-1185">Reference proteome</keyword>
<proteinExistence type="predicted"/>
<comment type="caution">
    <text evidence="2">The sequence shown here is derived from an EMBL/GenBank/DDBJ whole genome shotgun (WGS) entry which is preliminary data.</text>
</comment>
<reference evidence="2" key="2">
    <citation type="submission" date="2021-05" db="EMBL/GenBank/DDBJ databases">
        <authorList>
            <person name="Pain A."/>
        </authorList>
    </citation>
    <scope>NUCLEOTIDE SEQUENCE</scope>
    <source>
        <strain evidence="2">1802A</strain>
    </source>
</reference>
<dbReference type="EMBL" id="JAHBMH010000049">
    <property type="protein sequence ID" value="KAK1935540.1"/>
    <property type="molecule type" value="Genomic_DNA"/>
</dbReference>
<feature type="compositionally biased region" description="Low complexity" evidence="1">
    <location>
        <begin position="85"/>
        <end position="101"/>
    </location>
</feature>
<organism evidence="2 3">
    <name type="scientific">Babesia divergens</name>
    <dbReference type="NCBI Taxonomy" id="32595"/>
    <lineage>
        <taxon>Eukaryota</taxon>
        <taxon>Sar</taxon>
        <taxon>Alveolata</taxon>
        <taxon>Apicomplexa</taxon>
        <taxon>Aconoidasida</taxon>
        <taxon>Piroplasmida</taxon>
        <taxon>Babesiidae</taxon>
        <taxon>Babesia</taxon>
    </lineage>
</organism>
<reference evidence="2" key="1">
    <citation type="journal article" date="2014" name="Nucleic Acids Res.">
        <title>The evolutionary dynamics of variant antigen genes in Babesia reveal a history of genomic innovation underlying host-parasite interaction.</title>
        <authorList>
            <person name="Jackson A.P."/>
            <person name="Otto T.D."/>
            <person name="Darby A."/>
            <person name="Ramaprasad A."/>
            <person name="Xia D."/>
            <person name="Echaide I.E."/>
            <person name="Farber M."/>
            <person name="Gahlot S."/>
            <person name="Gamble J."/>
            <person name="Gupta D."/>
            <person name="Gupta Y."/>
            <person name="Jackson L."/>
            <person name="Malandrin L."/>
            <person name="Malas T.B."/>
            <person name="Moussa E."/>
            <person name="Nair M."/>
            <person name="Reid A.J."/>
            <person name="Sanders M."/>
            <person name="Sharma J."/>
            <person name="Tracey A."/>
            <person name="Quail M.A."/>
            <person name="Weir W."/>
            <person name="Wastling J.M."/>
            <person name="Hall N."/>
            <person name="Willadsen P."/>
            <person name="Lingelbach K."/>
            <person name="Shiels B."/>
            <person name="Tait A."/>
            <person name="Berriman M."/>
            <person name="Allred D.R."/>
            <person name="Pain A."/>
        </authorList>
    </citation>
    <scope>NUCLEOTIDE SEQUENCE</scope>
    <source>
        <strain evidence="2">1802A</strain>
    </source>
</reference>
<dbReference type="AlphaFoldDB" id="A0AAD9LGF0"/>
<sequence length="581" mass="63934">MLPCLYYALQYLYKQCKGDWSGQKISNNNSSLRHFLSGMGYNVKNDLTSSVQGSSIPGLLTGLFTSPKGPLQSLYDVSKKYFTSPSHSLSHVSSTSRSQSPPKDPLTVREILLWLYGLRFQKSFPSLVLYCSSLCLPFGNSFNPDAFCYYIYTCCFLLPVSFISVIQCPDGSPSFLPSPSDWKDFSYPSDTLELFENFCDFVRKVYIALDFLKFQCKNYADLGGWQFCFFGSKCSVNSGSGSFSASSGCSSCPNSKTYLCTGSSGSNWDVHGKHCDPKGGGQCINANGSGKCSESTHNTPRKPCIPCPHPLQRFLTATSDSPSSDPKSLFALPGTTPMGFSQQKLSPTAKSGNSLRAVIILFCNSGFYPLTRLAEFSVCVTLRPPESLFELFSFFQKFVSSDVFKSHFESYVEGEPGTYSGKSLKTALQNLNGARNSHSGSHPFDLKSLYDCSSTKGLTCGKYLYPLIADAYNIFIENFLGTYLSFVCHLAPTFKTLLEEFKGKFSLCCSSGSCSSIVKCPCALPLIYSRGFTFMLPEILNKKAQKCSNFIDQLGKVVGQGSPLQDLLDAIDAFLWSIRFP</sequence>
<feature type="region of interest" description="Disordered" evidence="1">
    <location>
        <begin position="85"/>
        <end position="104"/>
    </location>
</feature>
<dbReference type="Proteomes" id="UP001195914">
    <property type="component" value="Unassembled WGS sequence"/>
</dbReference>
<name>A0AAD9LGF0_BABDI</name>
<evidence type="ECO:0000256" key="1">
    <source>
        <dbReference type="SAM" id="MobiDB-lite"/>
    </source>
</evidence>
<accession>A0AAD9LGF0</accession>
<protein>
    <submittedName>
        <fullName evidence="2">Variant erythrocyte surface antigen-1 family protein</fullName>
    </submittedName>
</protein>
<evidence type="ECO:0000313" key="2">
    <source>
        <dbReference type="EMBL" id="KAK1935540.1"/>
    </source>
</evidence>
<feature type="non-terminal residue" evidence="2">
    <location>
        <position position="581"/>
    </location>
</feature>
<gene>
    <name evidence="2" type="ORF">X943_000398</name>
</gene>